<keyword evidence="8" id="KW-1185">Reference proteome</keyword>
<dbReference type="SUPFAM" id="SSF53850">
    <property type="entry name" value="Periplasmic binding protein-like II"/>
    <property type="match status" value="1"/>
</dbReference>
<dbReference type="OrthoDB" id="9775197at2"/>
<dbReference type="Proteomes" id="UP000324209">
    <property type="component" value="Chromosome"/>
</dbReference>
<comment type="similarity">
    <text evidence="2 4">Belongs to the bacterial solute-binding protein 3 family.</text>
</comment>
<dbReference type="EMBL" id="CP036150">
    <property type="protein sequence ID" value="QEN09917.1"/>
    <property type="molecule type" value="Genomic_DNA"/>
</dbReference>
<dbReference type="InterPro" id="IPR001320">
    <property type="entry name" value="Iontro_rcpt_C"/>
</dbReference>
<dbReference type="Pfam" id="PF00497">
    <property type="entry name" value="SBP_bac_3"/>
    <property type="match status" value="1"/>
</dbReference>
<evidence type="ECO:0000259" key="5">
    <source>
        <dbReference type="SMART" id="SM00062"/>
    </source>
</evidence>
<protein>
    <submittedName>
        <fullName evidence="7">Amino acid ABC transporter substrate-binding protein</fullName>
    </submittedName>
</protein>
<dbReference type="CDD" id="cd00996">
    <property type="entry name" value="PBP2_AatB_like"/>
    <property type="match status" value="1"/>
</dbReference>
<evidence type="ECO:0000256" key="1">
    <source>
        <dbReference type="ARBA" id="ARBA00004196"/>
    </source>
</evidence>
<dbReference type="PANTHER" id="PTHR35936">
    <property type="entry name" value="MEMBRANE-BOUND LYTIC MUREIN TRANSGLYCOSYLASE F"/>
    <property type="match status" value="1"/>
</dbReference>
<dbReference type="PANTHER" id="PTHR35936:SF34">
    <property type="entry name" value="ABC TRANSPORTER EXTRACELLULAR-BINDING PROTEIN YCKB-RELATED"/>
    <property type="match status" value="1"/>
</dbReference>
<dbReference type="GO" id="GO:0030313">
    <property type="term" value="C:cell envelope"/>
    <property type="evidence" value="ECO:0007669"/>
    <property type="project" value="UniProtKB-SubCell"/>
</dbReference>
<accession>A0A5C1QQY1</accession>
<gene>
    <name evidence="7" type="ORF">EXM22_12315</name>
</gene>
<sequence length="259" mass="28319">MTICATALFAGGAKENAEGDNSLKYIQDKGVLILGLDDSFPPMGFRDENGEVAGFDIDLAKEVAKRMGVELKMQPIDWDAKILDLNSKDIDVIWNGLTITEDRIEKIEFSKPYIANRQIVIVQKDSGIDTKADLAGKSMGIQMSSSADNAVNGDASTVATFKELVKYQDNVQALMDLATGRIDAVVVDEIMGRYYISKKPGVYAVAAEDFGAEEYGIGFRKGEVAFVNEVDRILDEMVKDGTAAAISNKWFAEDILLPR</sequence>
<dbReference type="GO" id="GO:0015276">
    <property type="term" value="F:ligand-gated monoatomic ion channel activity"/>
    <property type="evidence" value="ECO:0007669"/>
    <property type="project" value="InterPro"/>
</dbReference>
<organism evidence="7 8">
    <name type="scientific">Oceanispirochaeta crateris</name>
    <dbReference type="NCBI Taxonomy" id="2518645"/>
    <lineage>
        <taxon>Bacteria</taxon>
        <taxon>Pseudomonadati</taxon>
        <taxon>Spirochaetota</taxon>
        <taxon>Spirochaetia</taxon>
        <taxon>Spirochaetales</taxon>
        <taxon>Spirochaetaceae</taxon>
        <taxon>Oceanispirochaeta</taxon>
    </lineage>
</organism>
<dbReference type="AlphaFoldDB" id="A0A5C1QQY1"/>
<evidence type="ECO:0000313" key="7">
    <source>
        <dbReference type="EMBL" id="QEN09917.1"/>
    </source>
</evidence>
<evidence type="ECO:0000313" key="8">
    <source>
        <dbReference type="Proteomes" id="UP000324209"/>
    </source>
</evidence>
<dbReference type="InterPro" id="IPR001638">
    <property type="entry name" value="Solute-binding_3/MltF_N"/>
</dbReference>
<comment type="subcellular location">
    <subcellularLocation>
        <location evidence="1">Cell envelope</location>
    </subcellularLocation>
</comment>
<keyword evidence="3" id="KW-0732">Signal</keyword>
<evidence type="ECO:0000256" key="2">
    <source>
        <dbReference type="ARBA" id="ARBA00010333"/>
    </source>
</evidence>
<evidence type="ECO:0000259" key="6">
    <source>
        <dbReference type="SMART" id="SM00079"/>
    </source>
</evidence>
<dbReference type="SMART" id="SM00062">
    <property type="entry name" value="PBPb"/>
    <property type="match status" value="1"/>
</dbReference>
<feature type="domain" description="Ionotropic glutamate receptor C-terminal" evidence="6">
    <location>
        <begin position="31"/>
        <end position="253"/>
    </location>
</feature>
<dbReference type="Gene3D" id="3.40.190.10">
    <property type="entry name" value="Periplasmic binding protein-like II"/>
    <property type="match status" value="2"/>
</dbReference>
<dbReference type="PROSITE" id="PS01039">
    <property type="entry name" value="SBP_BACTERIAL_3"/>
    <property type="match status" value="1"/>
</dbReference>
<dbReference type="KEGG" id="ock:EXM22_12315"/>
<dbReference type="GO" id="GO:0016020">
    <property type="term" value="C:membrane"/>
    <property type="evidence" value="ECO:0007669"/>
    <property type="project" value="InterPro"/>
</dbReference>
<reference evidence="7 8" key="1">
    <citation type="submission" date="2019-02" db="EMBL/GenBank/DDBJ databases">
        <title>Complete Genome Sequence and Methylome Analysis of free living Spirochaetas.</title>
        <authorList>
            <person name="Fomenkov A."/>
            <person name="Dubinina G."/>
            <person name="Leshcheva N."/>
            <person name="Mikheeva N."/>
            <person name="Grabovich M."/>
            <person name="Vincze T."/>
            <person name="Roberts R.J."/>
        </authorList>
    </citation>
    <scope>NUCLEOTIDE SEQUENCE [LARGE SCALE GENOMIC DNA]</scope>
    <source>
        <strain evidence="7 8">K2</strain>
    </source>
</reference>
<evidence type="ECO:0000256" key="4">
    <source>
        <dbReference type="RuleBase" id="RU003744"/>
    </source>
</evidence>
<proteinExistence type="inferred from homology"/>
<dbReference type="SMART" id="SM00079">
    <property type="entry name" value="PBPe"/>
    <property type="match status" value="1"/>
</dbReference>
<dbReference type="InterPro" id="IPR018313">
    <property type="entry name" value="SBP_3_CS"/>
</dbReference>
<name>A0A5C1QQY1_9SPIO</name>
<evidence type="ECO:0000256" key="3">
    <source>
        <dbReference type="ARBA" id="ARBA00022729"/>
    </source>
</evidence>
<feature type="domain" description="Solute-binding protein family 3/N-terminal" evidence="5">
    <location>
        <begin position="31"/>
        <end position="254"/>
    </location>
</feature>